<comment type="similarity">
    <text evidence="2">Belongs to the SusD family.</text>
</comment>
<evidence type="ECO:0000256" key="6">
    <source>
        <dbReference type="SAM" id="SignalP"/>
    </source>
</evidence>
<dbReference type="EMBL" id="JAKZGS010000026">
    <property type="protein sequence ID" value="MCH7400052.1"/>
    <property type="molecule type" value="Genomic_DNA"/>
</dbReference>
<evidence type="ECO:0000256" key="3">
    <source>
        <dbReference type="ARBA" id="ARBA00022729"/>
    </source>
</evidence>
<evidence type="ECO:0000256" key="5">
    <source>
        <dbReference type="ARBA" id="ARBA00023237"/>
    </source>
</evidence>
<keyword evidence="5" id="KW-0998">Cell outer membrane</keyword>
<evidence type="ECO:0000313" key="10">
    <source>
        <dbReference type="Proteomes" id="UP001165488"/>
    </source>
</evidence>
<name>A0ABS9UTV3_9BACT</name>
<protein>
    <submittedName>
        <fullName evidence="9">RagB/SusD family nutrient uptake outer membrane protein</fullName>
    </submittedName>
</protein>
<dbReference type="Gene3D" id="1.25.40.390">
    <property type="match status" value="1"/>
</dbReference>
<evidence type="ECO:0000313" key="9">
    <source>
        <dbReference type="EMBL" id="MCH7400052.1"/>
    </source>
</evidence>
<feature type="domain" description="RagB/SusD" evidence="7">
    <location>
        <begin position="370"/>
        <end position="535"/>
    </location>
</feature>
<feature type="chain" id="PRO_5046860175" evidence="6">
    <location>
        <begin position="23"/>
        <end position="536"/>
    </location>
</feature>
<dbReference type="SUPFAM" id="SSF48452">
    <property type="entry name" value="TPR-like"/>
    <property type="match status" value="1"/>
</dbReference>
<evidence type="ECO:0000259" key="8">
    <source>
        <dbReference type="Pfam" id="PF14322"/>
    </source>
</evidence>
<keyword evidence="4" id="KW-0472">Membrane</keyword>
<dbReference type="Proteomes" id="UP001165488">
    <property type="component" value="Unassembled WGS sequence"/>
</dbReference>
<dbReference type="Pfam" id="PF14322">
    <property type="entry name" value="SusD-like_3"/>
    <property type="match status" value="1"/>
</dbReference>
<evidence type="ECO:0000256" key="4">
    <source>
        <dbReference type="ARBA" id="ARBA00023136"/>
    </source>
</evidence>
<gene>
    <name evidence="9" type="ORF">MM236_18805</name>
</gene>
<dbReference type="InterPro" id="IPR012944">
    <property type="entry name" value="SusD_RagB_dom"/>
</dbReference>
<reference evidence="9" key="1">
    <citation type="submission" date="2022-03" db="EMBL/GenBank/DDBJ databases">
        <title>De novo assembled genomes of Belliella spp. (Cyclobacteriaceae) strains.</title>
        <authorList>
            <person name="Szabo A."/>
            <person name="Korponai K."/>
            <person name="Felfoldi T."/>
        </authorList>
    </citation>
    <scope>NUCLEOTIDE SEQUENCE</scope>
    <source>
        <strain evidence="9">DSM 107340</strain>
    </source>
</reference>
<dbReference type="InterPro" id="IPR033985">
    <property type="entry name" value="SusD-like_N"/>
</dbReference>
<accession>A0ABS9UTV3</accession>
<keyword evidence="3 6" id="KW-0732">Signal</keyword>
<dbReference type="PROSITE" id="PS51257">
    <property type="entry name" value="PROKAR_LIPOPROTEIN"/>
    <property type="match status" value="1"/>
</dbReference>
<comment type="subcellular location">
    <subcellularLocation>
        <location evidence="1">Cell outer membrane</location>
    </subcellularLocation>
</comment>
<evidence type="ECO:0000256" key="2">
    <source>
        <dbReference type="ARBA" id="ARBA00006275"/>
    </source>
</evidence>
<comment type="caution">
    <text evidence="9">The sequence shown here is derived from an EMBL/GenBank/DDBJ whole genome shotgun (WGS) entry which is preliminary data.</text>
</comment>
<proteinExistence type="inferred from homology"/>
<keyword evidence="10" id="KW-1185">Reference proteome</keyword>
<evidence type="ECO:0000259" key="7">
    <source>
        <dbReference type="Pfam" id="PF07980"/>
    </source>
</evidence>
<dbReference type="InterPro" id="IPR011990">
    <property type="entry name" value="TPR-like_helical_dom_sf"/>
</dbReference>
<evidence type="ECO:0000256" key="1">
    <source>
        <dbReference type="ARBA" id="ARBA00004442"/>
    </source>
</evidence>
<feature type="signal peptide" evidence="6">
    <location>
        <begin position="1"/>
        <end position="22"/>
    </location>
</feature>
<feature type="domain" description="SusD-like N-terminal" evidence="8">
    <location>
        <begin position="25"/>
        <end position="218"/>
    </location>
</feature>
<sequence>MKTIYKNFNLLCIALLSFAVLGCSDFLEEENKSRETDIVASSNPAFFDQLVAEVYNRMRAVTSSYDLDFLGTDIFTRGDIIAGINEINDYVNLRPVNGSVSNQWFVNYRVIAASNAAIDRSNEIMGLTDAAKQIGLAEAKFFRAYAYFNLVEHFGGVPLVLNELRTSTVDFTRNTEAEVYNQIVLDLTDALNGAPETPTVYGRVSKNAVRHLYSKVLLTRGYKDFGSSEDFTQAASLAETVIAAHPLVNNYSTLVSKENQRNSEVVFSILYGSNPVSRGVGNSRHLLFKFVYDVYPGQTRSTLYHRGLGPAPTPYFFSLFQENDQREAATVRRLLLAEVSNASAGIVSGDTSVFFPKSAWSASMIESKPYVVVNPSNYFIPNGFTQVQYPMFKKFDDPGVPYTNPGINPDGERDAIIMRSGETRLLAAEAYLQLNNAAKAAEHLNAIRLRAGLIQPITPAQVTIDLILDESAKELAGEVSRWMDLKRTGRLIERVLAHNPHAALNNAIRPFHLLRPIPQSEIDVTGGVLEQNPQYN</sequence>
<dbReference type="RefSeq" id="WP_241276545.1">
    <property type="nucleotide sequence ID" value="NZ_JAKZGS010000026.1"/>
</dbReference>
<organism evidence="9 10">
    <name type="scientific">Belliella calami</name>
    <dbReference type="NCBI Taxonomy" id="2923436"/>
    <lineage>
        <taxon>Bacteria</taxon>
        <taxon>Pseudomonadati</taxon>
        <taxon>Bacteroidota</taxon>
        <taxon>Cytophagia</taxon>
        <taxon>Cytophagales</taxon>
        <taxon>Cyclobacteriaceae</taxon>
        <taxon>Belliella</taxon>
    </lineage>
</organism>
<dbReference type="Pfam" id="PF07980">
    <property type="entry name" value="SusD_RagB"/>
    <property type="match status" value="1"/>
</dbReference>